<gene>
    <name evidence="9" type="primary">SLC15A4</name>
</gene>
<accession>T2M9F2</accession>
<feature type="transmembrane region" description="Helical" evidence="8">
    <location>
        <begin position="214"/>
        <end position="233"/>
    </location>
</feature>
<evidence type="ECO:0000256" key="2">
    <source>
        <dbReference type="ARBA" id="ARBA00005982"/>
    </source>
</evidence>
<proteinExistence type="evidence at transcript level"/>
<name>T2M9F2_HYDVU</name>
<evidence type="ECO:0000313" key="9">
    <source>
        <dbReference type="EMBL" id="CDG68754.1"/>
    </source>
</evidence>
<evidence type="ECO:0000256" key="3">
    <source>
        <dbReference type="ARBA" id="ARBA00022692"/>
    </source>
</evidence>
<comment type="similarity">
    <text evidence="2">Belongs to the major facilitator superfamily. Proton-dependent oligopeptide transporter (POT/PTR) (TC 2.A.17) family.</text>
</comment>
<dbReference type="EMBL" id="HAAD01002522">
    <property type="protein sequence ID" value="CDG68754.1"/>
    <property type="molecule type" value="mRNA"/>
</dbReference>
<feature type="transmembrane region" description="Helical" evidence="8">
    <location>
        <begin position="45"/>
        <end position="65"/>
    </location>
</feature>
<protein>
    <submittedName>
        <fullName evidence="9">Solute carrier family 15 member 4</fullName>
    </submittedName>
</protein>
<comment type="subcellular location">
    <subcellularLocation>
        <location evidence="1">Membrane</location>
        <topology evidence="1">Multi-pass membrane protein</topology>
    </subcellularLocation>
</comment>
<evidence type="ECO:0000256" key="4">
    <source>
        <dbReference type="ARBA" id="ARBA00022856"/>
    </source>
</evidence>
<feature type="compositionally biased region" description="Polar residues" evidence="7">
    <location>
        <begin position="1"/>
        <end position="16"/>
    </location>
</feature>
<dbReference type="GO" id="GO:0015833">
    <property type="term" value="P:peptide transport"/>
    <property type="evidence" value="ECO:0007669"/>
    <property type="project" value="UniProtKB-KW"/>
</dbReference>
<dbReference type="Gene3D" id="1.20.1250.20">
    <property type="entry name" value="MFS general substrate transporter like domains"/>
    <property type="match status" value="1"/>
</dbReference>
<dbReference type="OrthoDB" id="10228540at2759"/>
<feature type="transmembrane region" description="Helical" evidence="8">
    <location>
        <begin position="170"/>
        <end position="188"/>
    </location>
</feature>
<dbReference type="InterPro" id="IPR000109">
    <property type="entry name" value="POT_fam"/>
</dbReference>
<dbReference type="Pfam" id="PF00854">
    <property type="entry name" value="PTR2"/>
    <property type="match status" value="1"/>
</dbReference>
<evidence type="ECO:0000256" key="6">
    <source>
        <dbReference type="ARBA" id="ARBA00023136"/>
    </source>
</evidence>
<feature type="region of interest" description="Disordered" evidence="7">
    <location>
        <begin position="1"/>
        <end position="25"/>
    </location>
</feature>
<dbReference type="AlphaFoldDB" id="T2M9F2"/>
<keyword evidence="5 8" id="KW-1133">Transmembrane helix</keyword>
<feature type="transmembrane region" description="Helical" evidence="8">
    <location>
        <begin position="239"/>
        <end position="259"/>
    </location>
</feature>
<dbReference type="InterPro" id="IPR036259">
    <property type="entry name" value="MFS_trans_sf"/>
</dbReference>
<keyword evidence="3 8" id="KW-0812">Transmembrane</keyword>
<keyword evidence="4" id="KW-0813">Transport</keyword>
<reference evidence="9" key="1">
    <citation type="journal article" date="2013" name="Genome Biol. Evol.">
        <title>Punctuated emergences of genetic and phenotypic innovations in eumetazoan, bilaterian, euteleostome, and hominidae ancestors.</title>
        <authorList>
            <person name="Wenger Y."/>
            <person name="Galliot B."/>
        </authorList>
    </citation>
    <scope>NUCLEOTIDE SEQUENCE</scope>
    <source>
        <tissue evidence="9">Whole animals</tissue>
    </source>
</reference>
<evidence type="ECO:0000256" key="8">
    <source>
        <dbReference type="SAM" id="Phobius"/>
    </source>
</evidence>
<keyword evidence="4" id="KW-0653">Protein transport</keyword>
<feature type="transmembrane region" description="Helical" evidence="8">
    <location>
        <begin position="117"/>
        <end position="137"/>
    </location>
</feature>
<dbReference type="GO" id="GO:0016020">
    <property type="term" value="C:membrane"/>
    <property type="evidence" value="ECO:0007669"/>
    <property type="project" value="UniProtKB-SubCell"/>
</dbReference>
<dbReference type="GO" id="GO:0022857">
    <property type="term" value="F:transmembrane transporter activity"/>
    <property type="evidence" value="ECO:0007669"/>
    <property type="project" value="InterPro"/>
</dbReference>
<feature type="transmembrane region" description="Helical" evidence="8">
    <location>
        <begin position="329"/>
        <end position="346"/>
    </location>
</feature>
<organism evidence="9">
    <name type="scientific">Hydra vulgaris</name>
    <name type="common">Hydra</name>
    <name type="synonym">Hydra attenuata</name>
    <dbReference type="NCBI Taxonomy" id="6087"/>
    <lineage>
        <taxon>Eukaryota</taxon>
        <taxon>Metazoa</taxon>
        <taxon>Cnidaria</taxon>
        <taxon>Hydrozoa</taxon>
        <taxon>Hydroidolina</taxon>
        <taxon>Anthoathecata</taxon>
        <taxon>Aplanulata</taxon>
        <taxon>Hydridae</taxon>
        <taxon>Hydra</taxon>
    </lineage>
</organism>
<feature type="transmembrane region" description="Helical" evidence="8">
    <location>
        <begin position="85"/>
        <end position="110"/>
    </location>
</feature>
<dbReference type="PANTHER" id="PTHR11654">
    <property type="entry name" value="OLIGOPEPTIDE TRANSPORTER-RELATED"/>
    <property type="match status" value="1"/>
</dbReference>
<keyword evidence="4" id="KW-0571">Peptide transport</keyword>
<keyword evidence="6 8" id="KW-0472">Membrane</keyword>
<evidence type="ECO:0000256" key="7">
    <source>
        <dbReference type="SAM" id="MobiDB-lite"/>
    </source>
</evidence>
<sequence>MQYPNESISRSTGQDEVSNDSDSDDSRCYYNRRVYLNTLNERNSIFVKVCFIFVVVLERTAYYSLSANLTFFLLEYLNYSSSLSIVTTQFFIYTTWISCIIGGVLGDFILGRFRTIIFGFFVYIIGFGMLPAINFVVNPNNVPNTNQSTQVTKNQLTVNYNSTPNIENKYIVWVFFSLFLVSIGEGCFKSNMSPFGADQINDTDDVELKKYFQYYYWALNIGAFTGYSALTLIQQEYGFIKGYPISVALLIIALIVFCIPQVKNYNAVVPARKKFLVKILKICCNSKRKADNKYSKYESYVPIQHWLDRAKMVYGGKYLESDVEDIKKLFSVLPMFFYYILYFAAYNQHCLFSKISHSWWNNKNGMEYQKVEGERRISFLYIAGNNCYVKNKNHNGYIYFKCKNYQLCVGTAKIREGGDLLETMRGHSCDSKTEDFSHLEVMEKMRLKAATTQIPLRQIYMEIIRDCPENVKNSLSYLKCEQKLCGARKTQYSANPNSVEEAVLAISEPNLFNNILKGIVRFEDQLAILFCSSALLQIFSGSTIIFIDATFRVVPSIFKGSQLLNISIMHCDIVLPVCHVPMTG</sequence>
<evidence type="ECO:0000256" key="1">
    <source>
        <dbReference type="ARBA" id="ARBA00004141"/>
    </source>
</evidence>
<evidence type="ECO:0000256" key="5">
    <source>
        <dbReference type="ARBA" id="ARBA00022989"/>
    </source>
</evidence>
<dbReference type="SUPFAM" id="SSF103473">
    <property type="entry name" value="MFS general substrate transporter"/>
    <property type="match status" value="1"/>
</dbReference>